<organism evidence="1">
    <name type="scientific">marine metagenome</name>
    <dbReference type="NCBI Taxonomy" id="408172"/>
    <lineage>
        <taxon>unclassified sequences</taxon>
        <taxon>metagenomes</taxon>
        <taxon>ecological metagenomes</taxon>
    </lineage>
</organism>
<accession>A0A382QH81</accession>
<dbReference type="InterPro" id="IPR015421">
    <property type="entry name" value="PyrdxlP-dep_Trfase_major"/>
</dbReference>
<dbReference type="EMBL" id="UINC01114027">
    <property type="protein sequence ID" value="SVC84042.1"/>
    <property type="molecule type" value="Genomic_DNA"/>
</dbReference>
<reference evidence="1" key="1">
    <citation type="submission" date="2018-05" db="EMBL/GenBank/DDBJ databases">
        <authorList>
            <person name="Lanie J.A."/>
            <person name="Ng W.-L."/>
            <person name="Kazmierczak K.M."/>
            <person name="Andrzejewski T.M."/>
            <person name="Davidsen T.M."/>
            <person name="Wayne K.J."/>
            <person name="Tettelin H."/>
            <person name="Glass J.I."/>
            <person name="Rusch D."/>
            <person name="Podicherti R."/>
            <person name="Tsui H.-C.T."/>
            <person name="Winkler M.E."/>
        </authorList>
    </citation>
    <scope>NUCLEOTIDE SEQUENCE</scope>
</reference>
<dbReference type="AlphaFoldDB" id="A0A382QH81"/>
<feature type="non-terminal residue" evidence="1">
    <location>
        <position position="117"/>
    </location>
</feature>
<evidence type="ECO:0000313" key="1">
    <source>
        <dbReference type="EMBL" id="SVC84042.1"/>
    </source>
</evidence>
<name>A0A382QH81_9ZZZZ</name>
<protein>
    <submittedName>
        <fullName evidence="1">Uncharacterized protein</fullName>
    </submittedName>
</protein>
<dbReference type="Gene3D" id="3.40.640.10">
    <property type="entry name" value="Type I PLP-dependent aspartate aminotransferase-like (Major domain)"/>
    <property type="match status" value="1"/>
</dbReference>
<proteinExistence type="predicted"/>
<gene>
    <name evidence="1" type="ORF">METZ01_LOCUS336896</name>
</gene>
<sequence length="117" mass="11952">MTQYREDPRDVYRTVGVRPGIHAGGTTTLFGGTKLRPEASDAMAKAASVMVDLDELNAAASTILAKVTGSEAALVTSGSSGGLVLQAAACMAGHDPAKMAQLPNASGLKSQFVIQTC</sequence>